<dbReference type="EMBL" id="CXWC01000011">
    <property type="protein sequence ID" value="CTQ74492.1"/>
    <property type="molecule type" value="Genomic_DNA"/>
</dbReference>
<protein>
    <submittedName>
        <fullName evidence="1">Topology modulation protein</fullName>
    </submittedName>
</protein>
<sequence length="150" mass="17158">MIVGGPGSGKTWLARQLGLQYDLPVHAVDDEVWDGNGHLRAPDDIDRRVRQLTAQDKWIIEGGNGRTYSDRVERADAIIRLAPPIWQRLHRVLRRDSLQIELLRWTLRYDRVFGARDCRALQDGSETAICIDIRSNKDMQRLMLAGIAKS</sequence>
<dbReference type="Gene3D" id="3.40.50.300">
    <property type="entry name" value="P-loop containing nucleotide triphosphate hydrolases"/>
    <property type="match status" value="1"/>
</dbReference>
<reference evidence="2" key="1">
    <citation type="submission" date="2015-07" db="EMBL/GenBank/DDBJ databases">
        <authorList>
            <person name="Rodrigo-Torres Lidia"/>
            <person name="Arahal R.David."/>
        </authorList>
    </citation>
    <scope>NUCLEOTIDE SEQUENCE [LARGE SCALE GENOMIC DNA]</scope>
    <source>
        <strain evidence="2">CECT 5096</strain>
    </source>
</reference>
<keyword evidence="2" id="KW-1185">Reference proteome</keyword>
<dbReference type="Proteomes" id="UP000049983">
    <property type="component" value="Unassembled WGS sequence"/>
</dbReference>
<dbReference type="PANTHER" id="PTHR37816:SF2">
    <property type="entry name" value="DNA TOPOLOGY MODULATION PROTEIN FLAR-RELATED PROTEIN"/>
    <property type="match status" value="1"/>
</dbReference>
<dbReference type="InterPro" id="IPR027417">
    <property type="entry name" value="P-loop_NTPase"/>
</dbReference>
<dbReference type="STRING" id="311410.LA5095_00931"/>
<dbReference type="InterPro" id="IPR052922">
    <property type="entry name" value="Cytidylate_Kinase-2"/>
</dbReference>
<dbReference type="PANTHER" id="PTHR37816">
    <property type="entry name" value="YALI0E33011P"/>
    <property type="match status" value="1"/>
</dbReference>
<dbReference type="SUPFAM" id="SSF52540">
    <property type="entry name" value="P-loop containing nucleoside triphosphate hydrolases"/>
    <property type="match status" value="1"/>
</dbReference>
<evidence type="ECO:0000313" key="2">
    <source>
        <dbReference type="Proteomes" id="UP000049983"/>
    </source>
</evidence>
<gene>
    <name evidence="1" type="ORF">LA5096_04069</name>
</gene>
<name>A0A0M6ZBV0_9HYPH</name>
<proteinExistence type="predicted"/>
<evidence type="ECO:0000313" key="1">
    <source>
        <dbReference type="EMBL" id="CTQ74492.1"/>
    </source>
</evidence>
<accession>A0A0M6ZBV0</accession>
<organism evidence="1 2">
    <name type="scientific">Roseibium album</name>
    <dbReference type="NCBI Taxonomy" id="311410"/>
    <lineage>
        <taxon>Bacteria</taxon>
        <taxon>Pseudomonadati</taxon>
        <taxon>Pseudomonadota</taxon>
        <taxon>Alphaproteobacteria</taxon>
        <taxon>Hyphomicrobiales</taxon>
        <taxon>Stappiaceae</taxon>
        <taxon>Roseibium</taxon>
    </lineage>
</organism>
<dbReference type="AlphaFoldDB" id="A0A0M6ZBV0"/>